<keyword evidence="1" id="KW-0378">Hydrolase</keyword>
<evidence type="ECO:0000259" key="2">
    <source>
        <dbReference type="Pfam" id="PF07859"/>
    </source>
</evidence>
<name>A0A9X0DJX3_9HELO</name>
<comment type="caution">
    <text evidence="3">The sequence shown here is derived from an EMBL/GenBank/DDBJ whole genome shotgun (WGS) entry which is preliminary data.</text>
</comment>
<protein>
    <recommendedName>
        <fullName evidence="2">Alpha/beta hydrolase fold-3 domain-containing protein</fullName>
    </recommendedName>
</protein>
<reference evidence="3" key="1">
    <citation type="submission" date="2022-11" db="EMBL/GenBank/DDBJ databases">
        <title>Genome Resource of Sclerotinia nivalis Strain SnTB1, a Plant Pathogen Isolated from American Ginseng.</title>
        <authorList>
            <person name="Fan S."/>
        </authorList>
    </citation>
    <scope>NUCLEOTIDE SEQUENCE</scope>
    <source>
        <strain evidence="3">SnTB1</strain>
    </source>
</reference>
<dbReference type="PANTHER" id="PTHR48081:SF8">
    <property type="entry name" value="ALPHA_BETA HYDROLASE FOLD-3 DOMAIN-CONTAINING PROTEIN-RELATED"/>
    <property type="match status" value="1"/>
</dbReference>
<dbReference type="PANTHER" id="PTHR48081">
    <property type="entry name" value="AB HYDROLASE SUPERFAMILY PROTEIN C4A8.06C"/>
    <property type="match status" value="1"/>
</dbReference>
<dbReference type="GO" id="GO:0016787">
    <property type="term" value="F:hydrolase activity"/>
    <property type="evidence" value="ECO:0007669"/>
    <property type="project" value="UniProtKB-KW"/>
</dbReference>
<dbReference type="AlphaFoldDB" id="A0A9X0DJX3"/>
<feature type="domain" description="Alpha/beta hydrolase fold-3" evidence="2">
    <location>
        <begin position="88"/>
        <end position="280"/>
    </location>
</feature>
<accession>A0A9X0DJX3</accession>
<dbReference type="InterPro" id="IPR013094">
    <property type="entry name" value="AB_hydrolase_3"/>
</dbReference>
<evidence type="ECO:0000256" key="1">
    <source>
        <dbReference type="ARBA" id="ARBA00022801"/>
    </source>
</evidence>
<sequence length="340" mass="38050">MTLPPPLPPGPIYQPTPSIWKRITLAIKLRLLKTISNIFAAIITNPYIRSRATLPTFTKIYPKHPTLTHRIWIPSTYKSGDAPLPLYLSIHGGGFVLGAAALDDGFCTYFSSKHHILVISLDYSKAPRSPYPQAVNELTDIVSAILEDESLPFDRAKVAIGGFSAGGCFSLAVPQAASLQGKIHGVCAFYPVCNFVTPQSVSIAARPKYAPKDRLEEMGPLFNYGYIPQGADLCDPRLSVAYAKREVLPKKICIVGCELDMLWYDAEFLAERLVGKERVEGELVWEVDGVRWEKVMGVEHGFENVEGFQTRDKVKREKEMVIGRKMYDDAAEWLFREVYH</sequence>
<dbReference type="Pfam" id="PF07859">
    <property type="entry name" value="Abhydrolase_3"/>
    <property type="match status" value="1"/>
</dbReference>
<organism evidence="3 4">
    <name type="scientific">Sclerotinia nivalis</name>
    <dbReference type="NCBI Taxonomy" id="352851"/>
    <lineage>
        <taxon>Eukaryota</taxon>
        <taxon>Fungi</taxon>
        <taxon>Dikarya</taxon>
        <taxon>Ascomycota</taxon>
        <taxon>Pezizomycotina</taxon>
        <taxon>Leotiomycetes</taxon>
        <taxon>Helotiales</taxon>
        <taxon>Sclerotiniaceae</taxon>
        <taxon>Sclerotinia</taxon>
    </lineage>
</organism>
<proteinExistence type="predicted"/>
<dbReference type="OrthoDB" id="408631at2759"/>
<dbReference type="Gene3D" id="3.40.50.1820">
    <property type="entry name" value="alpha/beta hydrolase"/>
    <property type="match status" value="1"/>
</dbReference>
<gene>
    <name evidence="3" type="ORF">OCU04_006711</name>
</gene>
<dbReference type="InterPro" id="IPR050300">
    <property type="entry name" value="GDXG_lipolytic_enzyme"/>
</dbReference>
<dbReference type="Proteomes" id="UP001152300">
    <property type="component" value="Unassembled WGS sequence"/>
</dbReference>
<dbReference type="EMBL" id="JAPEIS010000007">
    <property type="protein sequence ID" value="KAJ8064367.1"/>
    <property type="molecule type" value="Genomic_DNA"/>
</dbReference>
<dbReference type="SUPFAM" id="SSF53474">
    <property type="entry name" value="alpha/beta-Hydrolases"/>
    <property type="match status" value="1"/>
</dbReference>
<evidence type="ECO:0000313" key="4">
    <source>
        <dbReference type="Proteomes" id="UP001152300"/>
    </source>
</evidence>
<dbReference type="InterPro" id="IPR029058">
    <property type="entry name" value="AB_hydrolase_fold"/>
</dbReference>
<evidence type="ECO:0000313" key="3">
    <source>
        <dbReference type="EMBL" id="KAJ8064367.1"/>
    </source>
</evidence>
<keyword evidence="4" id="KW-1185">Reference proteome</keyword>